<evidence type="ECO:0000313" key="6">
    <source>
        <dbReference type="Proteomes" id="UP000295221"/>
    </source>
</evidence>
<dbReference type="GO" id="GO:0005975">
    <property type="term" value="P:carbohydrate metabolic process"/>
    <property type="evidence" value="ECO:0007669"/>
    <property type="project" value="InterPro"/>
</dbReference>
<evidence type="ECO:0000256" key="4">
    <source>
        <dbReference type="RuleBase" id="RU361169"/>
    </source>
</evidence>
<sequence>MRFYLSDIRMRLVQKSKFGLLSIILVTFFGTVACAQVKPVATIPYEIAPIVAPFEMIQLERPTFPDRVFNIVDFGAKEMGSDKSFKSTEAIHRAIDAAHAVGGGKVLIPAGNWLTGPIHLRSNIHLHISEGSTVYFSEDKEDYLPVVIQRYEGVEVYNYSPLIYAYRVRNVAITGKGVLDGQAGHWLADWTVQPRAEATKVPLSRRTNFGKGSGTEGMRPNFVVFWESEDLLIEGITVNNGPMWNLHLVYSQRAIIRDVTINSRDSHNGDGIVIDSSRDVLVEHTTLSTGDDAIVIKSGFNEEGLEINIPTENVVIRHFHAYRVVTGSGGVVFGSETSGGIRNVYVHNALFEDCDRGIRFKTARGRGNVTENIYIRDIEVINSTYEALNFNTFYTGAGVGPAPLLRNIDIRNIRIDGVPRAIVLNGLPEKWLEDIYLENIEVVNAREGIRLHRVKNLNMRNVSIQSEERAMVAHDVYELYLDNVSLSDKKGEEPIRLEGKYTGVVVMPDYEPGMVSFDRDVKEDVIRKELPTAAW</sequence>
<proteinExistence type="inferred from homology"/>
<evidence type="ECO:0000256" key="3">
    <source>
        <dbReference type="ARBA" id="ARBA00023295"/>
    </source>
</evidence>
<protein>
    <submittedName>
        <fullName evidence="5">Glycosyl hydrolase family 28</fullName>
    </submittedName>
</protein>
<keyword evidence="6" id="KW-1185">Reference proteome</keyword>
<dbReference type="InterPro" id="IPR051801">
    <property type="entry name" value="GH28_Enzymes"/>
</dbReference>
<evidence type="ECO:0000313" key="5">
    <source>
        <dbReference type="EMBL" id="TCO09682.1"/>
    </source>
</evidence>
<comment type="caution">
    <text evidence="5">The sequence shown here is derived from an EMBL/GenBank/DDBJ whole genome shotgun (WGS) entry which is preliminary data.</text>
</comment>
<dbReference type="PROSITE" id="PS51257">
    <property type="entry name" value="PROKAR_LIPOPROTEIN"/>
    <property type="match status" value="1"/>
</dbReference>
<keyword evidence="2 4" id="KW-0378">Hydrolase</keyword>
<evidence type="ECO:0000256" key="1">
    <source>
        <dbReference type="ARBA" id="ARBA00008834"/>
    </source>
</evidence>
<comment type="similarity">
    <text evidence="1 4">Belongs to the glycosyl hydrolase 28 family.</text>
</comment>
<dbReference type="Gene3D" id="2.160.20.10">
    <property type="entry name" value="Single-stranded right-handed beta-helix, Pectin lyase-like"/>
    <property type="match status" value="1"/>
</dbReference>
<dbReference type="InterPro" id="IPR006626">
    <property type="entry name" value="PbH1"/>
</dbReference>
<dbReference type="RefSeq" id="WP_243699323.1">
    <property type="nucleotide sequence ID" value="NZ_SLWK01000002.1"/>
</dbReference>
<dbReference type="GO" id="GO:0004650">
    <property type="term" value="F:polygalacturonase activity"/>
    <property type="evidence" value="ECO:0007669"/>
    <property type="project" value="InterPro"/>
</dbReference>
<gene>
    <name evidence="5" type="ORF">EV194_102108</name>
</gene>
<organism evidence="5 6">
    <name type="scientific">Natronoflexus pectinivorans</name>
    <dbReference type="NCBI Taxonomy" id="682526"/>
    <lineage>
        <taxon>Bacteria</taxon>
        <taxon>Pseudomonadati</taxon>
        <taxon>Bacteroidota</taxon>
        <taxon>Bacteroidia</taxon>
        <taxon>Marinilabiliales</taxon>
        <taxon>Marinilabiliaceae</taxon>
        <taxon>Natronoflexus</taxon>
    </lineage>
</organism>
<keyword evidence="3 4" id="KW-0326">Glycosidase</keyword>
<dbReference type="PANTHER" id="PTHR31339">
    <property type="entry name" value="PECTIN LYASE-RELATED"/>
    <property type="match status" value="1"/>
</dbReference>
<dbReference type="PANTHER" id="PTHR31339:SF9">
    <property type="entry name" value="PLASMIN AND FIBRONECTIN-BINDING PROTEIN A"/>
    <property type="match status" value="1"/>
</dbReference>
<dbReference type="InterPro" id="IPR011050">
    <property type="entry name" value="Pectin_lyase_fold/virulence"/>
</dbReference>
<evidence type="ECO:0000256" key="2">
    <source>
        <dbReference type="ARBA" id="ARBA00022801"/>
    </source>
</evidence>
<accession>A0A4R2GL29</accession>
<dbReference type="EMBL" id="SLWK01000002">
    <property type="protein sequence ID" value="TCO09682.1"/>
    <property type="molecule type" value="Genomic_DNA"/>
</dbReference>
<dbReference type="SMART" id="SM00710">
    <property type="entry name" value="PbH1"/>
    <property type="match status" value="7"/>
</dbReference>
<dbReference type="SUPFAM" id="SSF51126">
    <property type="entry name" value="Pectin lyase-like"/>
    <property type="match status" value="1"/>
</dbReference>
<dbReference type="Pfam" id="PF00295">
    <property type="entry name" value="Glyco_hydro_28"/>
    <property type="match status" value="1"/>
</dbReference>
<reference evidence="5 6" key="1">
    <citation type="submission" date="2019-03" db="EMBL/GenBank/DDBJ databases">
        <title>Genomic Encyclopedia of Type Strains, Phase IV (KMG-IV): sequencing the most valuable type-strain genomes for metagenomic binning, comparative biology and taxonomic classification.</title>
        <authorList>
            <person name="Goeker M."/>
        </authorList>
    </citation>
    <scope>NUCLEOTIDE SEQUENCE [LARGE SCALE GENOMIC DNA]</scope>
    <source>
        <strain evidence="5 6">DSM 24179</strain>
    </source>
</reference>
<dbReference type="AlphaFoldDB" id="A0A4R2GL29"/>
<dbReference type="InterPro" id="IPR012334">
    <property type="entry name" value="Pectin_lyas_fold"/>
</dbReference>
<dbReference type="Proteomes" id="UP000295221">
    <property type="component" value="Unassembled WGS sequence"/>
</dbReference>
<dbReference type="InterPro" id="IPR000743">
    <property type="entry name" value="Glyco_hydro_28"/>
</dbReference>
<name>A0A4R2GL29_9BACT</name>